<dbReference type="GO" id="GO:0005886">
    <property type="term" value="C:plasma membrane"/>
    <property type="evidence" value="ECO:0007669"/>
    <property type="project" value="TreeGrafter"/>
</dbReference>
<sequence>MANTKSRSKYRMITLVLVVIFYVTKAGILYIRHQDNVGTQPEVPIDRHLLVMNPFSNPQYNCTPLAIDNFPRDHFTQKQRRSGLVIFHIFAAAYMFLALAIVCDEFFIPCLEVICDVLHLQPDVAGATFMAAGSSAPELATTLVGVLIARVSLVISYLRLFKQNLCESLINFECKVWVKYRSVIFAEKS</sequence>
<feature type="transmembrane region" description="Helical" evidence="8">
    <location>
        <begin position="139"/>
        <end position="158"/>
    </location>
</feature>
<evidence type="ECO:0000259" key="9">
    <source>
        <dbReference type="Pfam" id="PF01699"/>
    </source>
</evidence>
<evidence type="ECO:0000256" key="5">
    <source>
        <dbReference type="ARBA" id="ARBA00022692"/>
    </source>
</evidence>
<accession>A0A564Z9A3</accession>
<dbReference type="GO" id="GO:0008273">
    <property type="term" value="F:calcium, potassium:sodium antiporter activity"/>
    <property type="evidence" value="ECO:0007669"/>
    <property type="project" value="TreeGrafter"/>
</dbReference>
<dbReference type="Proteomes" id="UP000321570">
    <property type="component" value="Unassembled WGS sequence"/>
</dbReference>
<dbReference type="InterPro" id="IPR004837">
    <property type="entry name" value="NaCa_Exmemb"/>
</dbReference>
<keyword evidence="4" id="KW-0406">Ion transport</keyword>
<evidence type="ECO:0000256" key="2">
    <source>
        <dbReference type="ARBA" id="ARBA00005364"/>
    </source>
</evidence>
<dbReference type="AlphaFoldDB" id="A0A564Z9A3"/>
<feature type="transmembrane region" description="Helical" evidence="8">
    <location>
        <begin position="12"/>
        <end position="31"/>
    </location>
</feature>
<dbReference type="Gene3D" id="1.20.1420.30">
    <property type="entry name" value="NCX, central ion-binding region"/>
    <property type="match status" value="1"/>
</dbReference>
<evidence type="ECO:0000256" key="1">
    <source>
        <dbReference type="ARBA" id="ARBA00004141"/>
    </source>
</evidence>
<feature type="domain" description="Sodium/calcium exchanger membrane region" evidence="9">
    <location>
        <begin position="90"/>
        <end position="156"/>
    </location>
</feature>
<name>A0A564Z9A3_HYMDI</name>
<reference evidence="10 11" key="1">
    <citation type="submission" date="2019-07" db="EMBL/GenBank/DDBJ databases">
        <authorList>
            <person name="Jastrzebski P J."/>
            <person name="Paukszto L."/>
            <person name="Jastrzebski P J."/>
        </authorList>
    </citation>
    <scope>NUCLEOTIDE SEQUENCE [LARGE SCALE GENOMIC DNA]</scope>
    <source>
        <strain evidence="10 11">WMS-il1</strain>
    </source>
</reference>
<dbReference type="EMBL" id="CABIJS010000697">
    <property type="protein sequence ID" value="VUZ56030.1"/>
    <property type="molecule type" value="Genomic_DNA"/>
</dbReference>
<gene>
    <name evidence="10" type="ORF">WMSIL1_LOCUS13482</name>
</gene>
<dbReference type="GO" id="GO:0005262">
    <property type="term" value="F:calcium channel activity"/>
    <property type="evidence" value="ECO:0007669"/>
    <property type="project" value="TreeGrafter"/>
</dbReference>
<comment type="similarity">
    <text evidence="2">Belongs to the Ca(2+):cation antiporter (CaCA) (TC 2.A.19) family. SLC24A subfamily.</text>
</comment>
<dbReference type="PANTHER" id="PTHR10846:SF73">
    <property type="entry name" value="SODIUM_CALCIUM EXCHANGER MEMBRANE REGION DOMAIN-CONTAINING PROTEIN"/>
    <property type="match status" value="1"/>
</dbReference>
<proteinExistence type="inferred from homology"/>
<keyword evidence="5 8" id="KW-0812">Transmembrane</keyword>
<keyword evidence="7 8" id="KW-0472">Membrane</keyword>
<dbReference type="InterPro" id="IPR004481">
    <property type="entry name" value="K/Na/Ca-exchanger"/>
</dbReference>
<evidence type="ECO:0000313" key="11">
    <source>
        <dbReference type="Proteomes" id="UP000321570"/>
    </source>
</evidence>
<evidence type="ECO:0000313" key="10">
    <source>
        <dbReference type="EMBL" id="VUZ56030.1"/>
    </source>
</evidence>
<keyword evidence="4" id="KW-0109">Calcium transport</keyword>
<keyword evidence="4" id="KW-0813">Transport</keyword>
<protein>
    <recommendedName>
        <fullName evidence="9">Sodium/calcium exchanger membrane region domain-containing protein</fullName>
    </recommendedName>
</protein>
<feature type="transmembrane region" description="Helical" evidence="8">
    <location>
        <begin position="82"/>
        <end position="102"/>
    </location>
</feature>
<keyword evidence="6 8" id="KW-1133">Transmembrane helix</keyword>
<comment type="subcellular location">
    <subcellularLocation>
        <location evidence="1">Membrane</location>
        <topology evidence="1">Multi-pass membrane protein</topology>
    </subcellularLocation>
</comment>
<dbReference type="Pfam" id="PF01699">
    <property type="entry name" value="Na_Ca_ex"/>
    <property type="match status" value="1"/>
</dbReference>
<keyword evidence="11" id="KW-1185">Reference proteome</keyword>
<dbReference type="PANTHER" id="PTHR10846">
    <property type="entry name" value="SODIUM/POTASSIUM/CALCIUM EXCHANGER"/>
    <property type="match status" value="1"/>
</dbReference>
<evidence type="ECO:0000256" key="8">
    <source>
        <dbReference type="SAM" id="Phobius"/>
    </source>
</evidence>
<dbReference type="InterPro" id="IPR044880">
    <property type="entry name" value="NCX_ion-bd_dom_sf"/>
</dbReference>
<evidence type="ECO:0000256" key="3">
    <source>
        <dbReference type="ARBA" id="ARBA00022449"/>
    </source>
</evidence>
<organism evidence="10 11">
    <name type="scientific">Hymenolepis diminuta</name>
    <name type="common">Rat tapeworm</name>
    <dbReference type="NCBI Taxonomy" id="6216"/>
    <lineage>
        <taxon>Eukaryota</taxon>
        <taxon>Metazoa</taxon>
        <taxon>Spiralia</taxon>
        <taxon>Lophotrochozoa</taxon>
        <taxon>Platyhelminthes</taxon>
        <taxon>Cestoda</taxon>
        <taxon>Eucestoda</taxon>
        <taxon>Cyclophyllidea</taxon>
        <taxon>Hymenolepididae</taxon>
        <taxon>Hymenolepis</taxon>
    </lineage>
</organism>
<keyword evidence="4" id="KW-0106">Calcium</keyword>
<keyword evidence="3" id="KW-0050">Antiport</keyword>
<evidence type="ECO:0000256" key="6">
    <source>
        <dbReference type="ARBA" id="ARBA00022989"/>
    </source>
</evidence>
<evidence type="ECO:0000256" key="7">
    <source>
        <dbReference type="ARBA" id="ARBA00023136"/>
    </source>
</evidence>
<dbReference type="GO" id="GO:0006874">
    <property type="term" value="P:intracellular calcium ion homeostasis"/>
    <property type="evidence" value="ECO:0007669"/>
    <property type="project" value="TreeGrafter"/>
</dbReference>
<evidence type="ECO:0000256" key="4">
    <source>
        <dbReference type="ARBA" id="ARBA00022568"/>
    </source>
</evidence>